<proteinExistence type="predicted"/>
<organism evidence="1 2">
    <name type="scientific">Araneus ventricosus</name>
    <name type="common">Orbweaver spider</name>
    <name type="synonym">Epeira ventricosa</name>
    <dbReference type="NCBI Taxonomy" id="182803"/>
    <lineage>
        <taxon>Eukaryota</taxon>
        <taxon>Metazoa</taxon>
        <taxon>Ecdysozoa</taxon>
        <taxon>Arthropoda</taxon>
        <taxon>Chelicerata</taxon>
        <taxon>Arachnida</taxon>
        <taxon>Araneae</taxon>
        <taxon>Araneomorphae</taxon>
        <taxon>Entelegynae</taxon>
        <taxon>Araneoidea</taxon>
        <taxon>Araneidae</taxon>
        <taxon>Araneus</taxon>
    </lineage>
</organism>
<dbReference type="InterPro" id="IPR036397">
    <property type="entry name" value="RNaseH_sf"/>
</dbReference>
<dbReference type="Proteomes" id="UP000499080">
    <property type="component" value="Unassembled WGS sequence"/>
</dbReference>
<accession>A0A4Y2DA45</accession>
<comment type="caution">
    <text evidence="1">The sequence shown here is derived from an EMBL/GenBank/DDBJ whole genome shotgun (WGS) entry which is preliminary data.</text>
</comment>
<evidence type="ECO:0000313" key="1">
    <source>
        <dbReference type="EMBL" id="GBM13109.1"/>
    </source>
</evidence>
<dbReference type="Gene3D" id="3.30.420.10">
    <property type="entry name" value="Ribonuclease H-like superfamily/Ribonuclease H"/>
    <property type="match status" value="1"/>
</dbReference>
<dbReference type="AlphaFoldDB" id="A0A4Y2DA45"/>
<dbReference type="OrthoDB" id="6514649at2759"/>
<dbReference type="EMBL" id="BGPR01000323">
    <property type="protein sequence ID" value="GBM13109.1"/>
    <property type="molecule type" value="Genomic_DNA"/>
</dbReference>
<protein>
    <submittedName>
        <fullName evidence="1">Uncharacterized protein</fullName>
    </submittedName>
</protein>
<evidence type="ECO:0000313" key="2">
    <source>
        <dbReference type="Proteomes" id="UP000499080"/>
    </source>
</evidence>
<gene>
    <name evidence="1" type="ORF">AVEN_64328_1</name>
</gene>
<sequence length="103" mass="11310">MDDGGNINTGHLIYTDGSKTEKGVGVGVCVLTDVNITRRSTRLSLRNTVFQAEILALLKEMEHAVALRTQQLTILLDNQASIKSAVNPQESQFNFPENLQLTP</sequence>
<dbReference type="InterPro" id="IPR012337">
    <property type="entry name" value="RNaseH-like_sf"/>
</dbReference>
<dbReference type="GO" id="GO:0003676">
    <property type="term" value="F:nucleic acid binding"/>
    <property type="evidence" value="ECO:0007669"/>
    <property type="project" value="InterPro"/>
</dbReference>
<reference evidence="1 2" key="1">
    <citation type="journal article" date="2019" name="Sci. Rep.">
        <title>Orb-weaving spider Araneus ventricosus genome elucidates the spidroin gene catalogue.</title>
        <authorList>
            <person name="Kono N."/>
            <person name="Nakamura H."/>
            <person name="Ohtoshi R."/>
            <person name="Moran D.A.P."/>
            <person name="Shinohara A."/>
            <person name="Yoshida Y."/>
            <person name="Fujiwara M."/>
            <person name="Mori M."/>
            <person name="Tomita M."/>
            <person name="Arakawa K."/>
        </authorList>
    </citation>
    <scope>NUCLEOTIDE SEQUENCE [LARGE SCALE GENOMIC DNA]</scope>
</reference>
<dbReference type="SUPFAM" id="SSF53098">
    <property type="entry name" value="Ribonuclease H-like"/>
    <property type="match status" value="1"/>
</dbReference>
<keyword evidence="2" id="KW-1185">Reference proteome</keyword>
<name>A0A4Y2DA45_ARAVE</name>
<dbReference type="CDD" id="cd09276">
    <property type="entry name" value="Rnase_HI_RT_non_LTR"/>
    <property type="match status" value="1"/>
</dbReference>